<dbReference type="Pfam" id="PF07249">
    <property type="entry name" value="Cerato-platanin"/>
    <property type="match status" value="1"/>
</dbReference>
<evidence type="ECO:0000313" key="6">
    <source>
        <dbReference type="Proteomes" id="UP000298030"/>
    </source>
</evidence>
<name>A0A4Y7T520_COPMI</name>
<dbReference type="CDD" id="cd22778">
    <property type="entry name" value="DPBB_CEPL-like"/>
    <property type="match status" value="1"/>
</dbReference>
<comment type="subcellular location">
    <subcellularLocation>
        <location evidence="1">Secreted</location>
    </subcellularLocation>
</comment>
<gene>
    <name evidence="5" type="ORF">FA13DRAFT_1735496</name>
</gene>
<evidence type="ECO:0000256" key="2">
    <source>
        <dbReference type="ARBA" id="ARBA00010421"/>
    </source>
</evidence>
<keyword evidence="6" id="KW-1185">Reference proteome</keyword>
<dbReference type="InterPro" id="IPR036908">
    <property type="entry name" value="RlpA-like_sf"/>
</dbReference>
<organism evidence="5 6">
    <name type="scientific">Coprinellus micaceus</name>
    <name type="common">Glistening ink-cap mushroom</name>
    <name type="synonym">Coprinus micaceus</name>
    <dbReference type="NCBI Taxonomy" id="71717"/>
    <lineage>
        <taxon>Eukaryota</taxon>
        <taxon>Fungi</taxon>
        <taxon>Dikarya</taxon>
        <taxon>Basidiomycota</taxon>
        <taxon>Agaricomycotina</taxon>
        <taxon>Agaricomycetes</taxon>
        <taxon>Agaricomycetidae</taxon>
        <taxon>Agaricales</taxon>
        <taxon>Agaricineae</taxon>
        <taxon>Psathyrellaceae</taxon>
        <taxon>Coprinellus</taxon>
    </lineage>
</organism>
<dbReference type="EMBL" id="QPFP01000031">
    <property type="protein sequence ID" value="TEB28659.1"/>
    <property type="molecule type" value="Genomic_DNA"/>
</dbReference>
<dbReference type="Gene3D" id="2.40.40.10">
    <property type="entry name" value="RlpA-like domain"/>
    <property type="match status" value="1"/>
</dbReference>
<feature type="chain" id="PRO_5021414676" description="Cerato-platanin" evidence="4">
    <location>
        <begin position="21"/>
        <end position="158"/>
    </location>
</feature>
<keyword evidence="3" id="KW-0964">Secreted</keyword>
<evidence type="ECO:0000313" key="5">
    <source>
        <dbReference type="EMBL" id="TEB28659.1"/>
    </source>
</evidence>
<comment type="similarity">
    <text evidence="2">Belongs to the cerato-platanin family.</text>
</comment>
<dbReference type="STRING" id="71717.A0A4Y7T520"/>
<feature type="signal peptide" evidence="4">
    <location>
        <begin position="1"/>
        <end position="20"/>
    </location>
</feature>
<dbReference type="GO" id="GO:0005576">
    <property type="term" value="C:extracellular region"/>
    <property type="evidence" value="ECO:0007669"/>
    <property type="project" value="UniProtKB-SubCell"/>
</dbReference>
<evidence type="ECO:0008006" key="7">
    <source>
        <dbReference type="Google" id="ProtNLM"/>
    </source>
</evidence>
<keyword evidence="4" id="KW-0732">Signal</keyword>
<protein>
    <recommendedName>
        <fullName evidence="7">Cerato-platanin</fullName>
    </recommendedName>
</protein>
<reference evidence="5 6" key="1">
    <citation type="journal article" date="2019" name="Nat. Ecol. Evol.">
        <title>Megaphylogeny resolves global patterns of mushroom evolution.</title>
        <authorList>
            <person name="Varga T."/>
            <person name="Krizsan K."/>
            <person name="Foldi C."/>
            <person name="Dima B."/>
            <person name="Sanchez-Garcia M."/>
            <person name="Sanchez-Ramirez S."/>
            <person name="Szollosi G.J."/>
            <person name="Szarkandi J.G."/>
            <person name="Papp V."/>
            <person name="Albert L."/>
            <person name="Andreopoulos W."/>
            <person name="Angelini C."/>
            <person name="Antonin V."/>
            <person name="Barry K.W."/>
            <person name="Bougher N.L."/>
            <person name="Buchanan P."/>
            <person name="Buyck B."/>
            <person name="Bense V."/>
            <person name="Catcheside P."/>
            <person name="Chovatia M."/>
            <person name="Cooper J."/>
            <person name="Damon W."/>
            <person name="Desjardin D."/>
            <person name="Finy P."/>
            <person name="Geml J."/>
            <person name="Haridas S."/>
            <person name="Hughes K."/>
            <person name="Justo A."/>
            <person name="Karasinski D."/>
            <person name="Kautmanova I."/>
            <person name="Kiss B."/>
            <person name="Kocsube S."/>
            <person name="Kotiranta H."/>
            <person name="LaButti K.M."/>
            <person name="Lechner B.E."/>
            <person name="Liimatainen K."/>
            <person name="Lipzen A."/>
            <person name="Lukacs Z."/>
            <person name="Mihaltcheva S."/>
            <person name="Morgado L.N."/>
            <person name="Niskanen T."/>
            <person name="Noordeloos M.E."/>
            <person name="Ohm R.A."/>
            <person name="Ortiz-Santana B."/>
            <person name="Ovrebo C."/>
            <person name="Racz N."/>
            <person name="Riley R."/>
            <person name="Savchenko A."/>
            <person name="Shiryaev A."/>
            <person name="Soop K."/>
            <person name="Spirin V."/>
            <person name="Szebenyi C."/>
            <person name="Tomsovsky M."/>
            <person name="Tulloss R.E."/>
            <person name="Uehling J."/>
            <person name="Grigoriev I.V."/>
            <person name="Vagvolgyi C."/>
            <person name="Papp T."/>
            <person name="Martin F.M."/>
            <person name="Miettinen O."/>
            <person name="Hibbett D.S."/>
            <person name="Nagy L.G."/>
        </authorList>
    </citation>
    <scope>NUCLEOTIDE SEQUENCE [LARGE SCALE GENOMIC DNA]</scope>
    <source>
        <strain evidence="5 6">FP101781</strain>
    </source>
</reference>
<dbReference type="InterPro" id="IPR010829">
    <property type="entry name" value="Cerato-platanin"/>
</dbReference>
<evidence type="ECO:0000256" key="4">
    <source>
        <dbReference type="SAM" id="SignalP"/>
    </source>
</evidence>
<comment type="caution">
    <text evidence="5">The sequence shown here is derived from an EMBL/GenBank/DDBJ whole genome shotgun (WGS) entry which is preliminary data.</text>
</comment>
<accession>A0A4Y7T520</accession>
<sequence length="158" mass="16576">MLTKLFALTVLATTVIVANGAALVERSQPAILQLAYDDGLCQANRSLNTVSCSTGENGLITKGYTTFSTLPGYPALAGLPGVGFNSPNCGKCYEMWFSDTGRASQVTAVTSSAVDDQAILCTTEFLALTGFTRDNVPANVTIELRPLPVERCGFGAEA</sequence>
<evidence type="ECO:0000256" key="1">
    <source>
        <dbReference type="ARBA" id="ARBA00004613"/>
    </source>
</evidence>
<dbReference type="AlphaFoldDB" id="A0A4Y7T520"/>
<dbReference type="Proteomes" id="UP000298030">
    <property type="component" value="Unassembled WGS sequence"/>
</dbReference>
<proteinExistence type="inferred from homology"/>
<dbReference type="OrthoDB" id="4898945at2759"/>
<evidence type="ECO:0000256" key="3">
    <source>
        <dbReference type="ARBA" id="ARBA00022525"/>
    </source>
</evidence>